<dbReference type="InterPro" id="IPR029052">
    <property type="entry name" value="Metallo-depent_PP-like"/>
</dbReference>
<dbReference type="Pfam" id="PF00149">
    <property type="entry name" value="Metallophos"/>
    <property type="match status" value="1"/>
</dbReference>
<dbReference type="PATRIC" id="fig|253.9.peg.567"/>
<dbReference type="OrthoDB" id="356681at2"/>
<sequence length="248" mass="28388">MKIQIISDLHQEFGSTDLDFSSADLVVLAGDINLGTKGIEWIKSEIQNKPVIYVLGNHEYYKGFYPKTLNKIKAAAENSSVFVLENSSVDIDGIRFHGATLWTDFSIFGNPVQYGMLCQPKMNDYKMIRRDPSYSKMRTVDTFKIHQFSRLWLKESLEESAGLKNIVVTHHAPSIKSVPENYHKDPLTAAYASDLEDLIMDYKPLYWIHGHIHTPCRYRIGATEVICNPHGYITEKYNGYDKELFVEA</sequence>
<reference evidence="3" key="2">
    <citation type="submission" date="2015-09" db="EMBL/GenBank/DDBJ databases">
        <title>Draft genome sequence of a multidrug-resistant Chryseobacterium indologenes isolate from Malaysia.</title>
        <authorList>
            <person name="Yu C.Y."/>
            <person name="Ang G.Y."/>
            <person name="Chan K.-G."/>
        </authorList>
    </citation>
    <scope>NUCLEOTIDE SEQUENCE [LARGE SCALE GENOMIC DNA]</scope>
    <source>
        <strain evidence="3">CI_885</strain>
    </source>
</reference>
<accession>A0A0N0ZYS6</accession>
<dbReference type="PANTHER" id="PTHR37844:SF2">
    <property type="entry name" value="SER_THR PROTEIN PHOSPHATASE SUPERFAMILY (AFU_ORTHOLOGUE AFUA_1G14840)"/>
    <property type="match status" value="1"/>
</dbReference>
<proteinExistence type="predicted"/>
<dbReference type="PANTHER" id="PTHR37844">
    <property type="entry name" value="SER/THR PROTEIN PHOSPHATASE SUPERFAMILY (AFU_ORTHOLOGUE AFUA_1G14840)"/>
    <property type="match status" value="1"/>
</dbReference>
<name>A0A0N0ZYS6_CHRID</name>
<feature type="domain" description="Calcineurin-like phosphoesterase" evidence="1">
    <location>
        <begin position="1"/>
        <end position="215"/>
    </location>
</feature>
<gene>
    <name evidence="2" type="ORF">AOB46_02670</name>
</gene>
<protein>
    <submittedName>
        <fullName evidence="2">Phosphoesterase</fullName>
    </submittedName>
</protein>
<organism evidence="2 3">
    <name type="scientific">Chryseobacterium indologenes</name>
    <name type="common">Flavobacterium indologenes</name>
    <dbReference type="NCBI Taxonomy" id="253"/>
    <lineage>
        <taxon>Bacteria</taxon>
        <taxon>Pseudomonadati</taxon>
        <taxon>Bacteroidota</taxon>
        <taxon>Flavobacteriia</taxon>
        <taxon>Flavobacteriales</taxon>
        <taxon>Weeksellaceae</taxon>
        <taxon>Chryseobacterium group</taxon>
        <taxon>Chryseobacterium</taxon>
    </lineage>
</organism>
<evidence type="ECO:0000259" key="1">
    <source>
        <dbReference type="Pfam" id="PF00149"/>
    </source>
</evidence>
<dbReference type="EMBL" id="LJOD01000001">
    <property type="protein sequence ID" value="KPE52910.1"/>
    <property type="molecule type" value="Genomic_DNA"/>
</dbReference>
<evidence type="ECO:0000313" key="3">
    <source>
        <dbReference type="Proteomes" id="UP000037953"/>
    </source>
</evidence>
<dbReference type="InterPro" id="IPR004843">
    <property type="entry name" value="Calcineurin-like_PHP"/>
</dbReference>
<dbReference type="Proteomes" id="UP000037953">
    <property type="component" value="Unassembled WGS sequence"/>
</dbReference>
<evidence type="ECO:0000313" key="2">
    <source>
        <dbReference type="EMBL" id="KPE52910.1"/>
    </source>
</evidence>
<dbReference type="Gene3D" id="3.60.21.10">
    <property type="match status" value="1"/>
</dbReference>
<comment type="caution">
    <text evidence="2">The sequence shown here is derived from an EMBL/GenBank/DDBJ whole genome shotgun (WGS) entry which is preliminary data.</text>
</comment>
<reference evidence="2 3" key="1">
    <citation type="journal article" date="2015" name="Genom Data">
        <title>Draft genome sequence of a multidrug-resistant Chryseobacterium indologenes isolate from Malaysia.</title>
        <authorList>
            <person name="Yu C.Y."/>
            <person name="Ang G.Y."/>
            <person name="Cheng H.J."/>
            <person name="Cheong Y.M."/>
            <person name="Yin W.F."/>
            <person name="Chan K.G."/>
        </authorList>
    </citation>
    <scope>NUCLEOTIDE SEQUENCE [LARGE SCALE GENOMIC DNA]</scope>
    <source>
        <strain evidence="2 3">CI_885</strain>
    </source>
</reference>
<dbReference type="GO" id="GO:0016787">
    <property type="term" value="F:hydrolase activity"/>
    <property type="evidence" value="ECO:0007669"/>
    <property type="project" value="InterPro"/>
</dbReference>
<dbReference type="AlphaFoldDB" id="A0A0N0ZYS6"/>
<dbReference type="SUPFAM" id="SSF56300">
    <property type="entry name" value="Metallo-dependent phosphatases"/>
    <property type="match status" value="1"/>
</dbReference>
<dbReference type="RefSeq" id="WP_062696485.1">
    <property type="nucleotide sequence ID" value="NZ_LJOD01000001.1"/>
</dbReference>